<dbReference type="PANTHER" id="PTHR34251:SF1">
    <property type="entry name" value="LEUCINE, GLUTAMATE AND LYSINE RICH 1"/>
    <property type="match status" value="1"/>
</dbReference>
<feature type="compositionally biased region" description="Low complexity" evidence="2">
    <location>
        <begin position="574"/>
        <end position="589"/>
    </location>
</feature>
<gene>
    <name evidence="3" type="ORF">CUNI_LOCUS13705</name>
</gene>
<keyword evidence="4" id="KW-1185">Reference proteome</keyword>
<evidence type="ECO:0000256" key="1">
    <source>
        <dbReference type="SAM" id="Coils"/>
    </source>
</evidence>
<organism evidence="3 4">
    <name type="scientific">Candidula unifasciata</name>
    <dbReference type="NCBI Taxonomy" id="100452"/>
    <lineage>
        <taxon>Eukaryota</taxon>
        <taxon>Metazoa</taxon>
        <taxon>Spiralia</taxon>
        <taxon>Lophotrochozoa</taxon>
        <taxon>Mollusca</taxon>
        <taxon>Gastropoda</taxon>
        <taxon>Heterobranchia</taxon>
        <taxon>Euthyneura</taxon>
        <taxon>Panpulmonata</taxon>
        <taxon>Eupulmonata</taxon>
        <taxon>Stylommatophora</taxon>
        <taxon>Helicina</taxon>
        <taxon>Helicoidea</taxon>
        <taxon>Geomitridae</taxon>
        <taxon>Candidula</taxon>
    </lineage>
</organism>
<dbReference type="EMBL" id="CAJHNH020002946">
    <property type="protein sequence ID" value="CAG5128147.1"/>
    <property type="molecule type" value="Genomic_DNA"/>
</dbReference>
<evidence type="ECO:0000313" key="4">
    <source>
        <dbReference type="Proteomes" id="UP000678393"/>
    </source>
</evidence>
<feature type="compositionally biased region" description="Pro residues" evidence="2">
    <location>
        <begin position="593"/>
        <end position="604"/>
    </location>
</feature>
<feature type="region of interest" description="Disordered" evidence="2">
    <location>
        <begin position="572"/>
        <end position="643"/>
    </location>
</feature>
<keyword evidence="1" id="KW-0175">Coiled coil</keyword>
<evidence type="ECO:0000256" key="2">
    <source>
        <dbReference type="SAM" id="MobiDB-lite"/>
    </source>
</evidence>
<feature type="compositionally biased region" description="Polar residues" evidence="2">
    <location>
        <begin position="608"/>
        <end position="637"/>
    </location>
</feature>
<comment type="caution">
    <text evidence="3">The sequence shown here is derived from an EMBL/GenBank/DDBJ whole genome shotgun (WGS) entry which is preliminary data.</text>
</comment>
<feature type="coiled-coil region" evidence="1">
    <location>
        <begin position="407"/>
        <end position="437"/>
    </location>
</feature>
<dbReference type="AlphaFoldDB" id="A0A8S3ZFC4"/>
<protein>
    <submittedName>
        <fullName evidence="3">Uncharacterized protein</fullName>
    </submittedName>
</protein>
<evidence type="ECO:0000313" key="3">
    <source>
        <dbReference type="EMBL" id="CAG5128147.1"/>
    </source>
</evidence>
<feature type="coiled-coil region" evidence="1">
    <location>
        <begin position="8"/>
        <end position="266"/>
    </location>
</feature>
<sequence length="660" mass="76198">VCRYCGVSYLIHNEIKILEEKLKDAEKELAFFRGQENREELLKQENALLKQQKEDLQFSLDTHSKLMTSLNVEIEMLKEQNRKSEESVTSYRNKYMTSLRQFSNLSQNVRQQRQSLQEIREKLTRGQSDMSKSMQSCLDSVKQICDAAKEETSALESKINCLEMEKVVLAESNKKLASSLKEKDMLLQQADVKSQGQNEELRELENRLQNFDELSNSLRNMETVLNGTRKDLEESKAQCRILTVELDQYKMQMRNKTAEINNITSMKTQLEHTHEIAIQRLNLEFKAKEHELGSCIKQLKTLESQCQEYQKKENETAQQSRLGLNEIQELRESLLRVKSENEALKAEREMMIEAHQNRIEDLRDSFKNKMAEADAWPEKLQAELSAEKGRHLAEMKALEDGLKHNFVLELQIEKDKYNELLKKFQAQEKDKNNLRETQQVLLEQKYKLEIEEFHHQIGDIKRKGQEREAELGKEITSLKKIISDLQDRLARLDGADSSKLTEIKSDLSKTRQELADVLNNMSLLEGKLKEATTENEFLQNVVRKECEERYELTEALSVARKELLELKKPLGGYSSAQRRSSTSGSNSVSQFLPSPPQGSVPPEDPTQKLRTPLSTNNVNLSYNGQISRKNSGSSLSSEKTDDAEIMKNRLRIASMMGRHS</sequence>
<dbReference type="InterPro" id="IPR038799">
    <property type="entry name" value="LEKR1"/>
</dbReference>
<dbReference type="PANTHER" id="PTHR34251">
    <property type="entry name" value="LEUCINE-, GLUTAMATE- AND LYSINE-RICH PROTEIN 1"/>
    <property type="match status" value="1"/>
</dbReference>
<proteinExistence type="predicted"/>
<reference evidence="3" key="1">
    <citation type="submission" date="2021-04" db="EMBL/GenBank/DDBJ databases">
        <authorList>
            <consortium name="Molecular Ecology Group"/>
        </authorList>
    </citation>
    <scope>NUCLEOTIDE SEQUENCE</scope>
</reference>
<dbReference type="OrthoDB" id="10256467at2759"/>
<dbReference type="Proteomes" id="UP000678393">
    <property type="component" value="Unassembled WGS sequence"/>
</dbReference>
<feature type="non-terminal residue" evidence="3">
    <location>
        <position position="660"/>
    </location>
</feature>
<feature type="coiled-coil region" evidence="1">
    <location>
        <begin position="292"/>
        <end position="372"/>
    </location>
</feature>
<name>A0A8S3ZFC4_9EUPU</name>
<accession>A0A8S3ZFC4</accession>
<feature type="coiled-coil region" evidence="1">
    <location>
        <begin position="500"/>
        <end position="548"/>
    </location>
</feature>